<feature type="domain" description="Fibronectin type-III" evidence="4">
    <location>
        <begin position="2149"/>
        <end position="2247"/>
    </location>
</feature>
<dbReference type="InterPro" id="IPR036179">
    <property type="entry name" value="Ig-like_dom_sf"/>
</dbReference>
<evidence type="ECO:0000259" key="4">
    <source>
        <dbReference type="PROSITE" id="PS50853"/>
    </source>
</evidence>
<dbReference type="SMART" id="SM00408">
    <property type="entry name" value="IGc2"/>
    <property type="match status" value="6"/>
</dbReference>
<dbReference type="PROSITE" id="PS50853">
    <property type="entry name" value="FN3"/>
    <property type="match status" value="7"/>
</dbReference>
<dbReference type="CDD" id="cd00096">
    <property type="entry name" value="Ig"/>
    <property type="match status" value="3"/>
</dbReference>
<dbReference type="PROSITE" id="PS50835">
    <property type="entry name" value="IG_LIKE"/>
    <property type="match status" value="6"/>
</dbReference>
<keyword evidence="2" id="KW-0472">Membrane</keyword>
<feature type="domain" description="Fibronectin type-III" evidence="4">
    <location>
        <begin position="334"/>
        <end position="434"/>
    </location>
</feature>
<dbReference type="SUPFAM" id="SSF48726">
    <property type="entry name" value="Immunoglobulin"/>
    <property type="match status" value="3"/>
</dbReference>
<dbReference type="OrthoDB" id="5950997at2759"/>
<sequence length="2592" mass="279164">MIAAGLIHDFDIDGPGNGVGVTGSSDGQNDGLWCQSSLNQNMIGTWYYPNGATVSDSYGYNSGPMYASNSATGQIGLLRKKGIASVQGLYSCVIPNEEGINQTLYVAAYGNTDFLKDGELPMIDGSGPSFQLLSSVDADPPVFSLSFNVTNRSPTIVTCSVDNGNQFNVSENDLIRTVTPVNNDVQVQVSVIFRMRVSGLYKCSVTTDRITTAPLVSTNMAMRNVSGTILPFAATSVTTIPGTTSANISFIIPKTSYANENYSISYTGQQFQATQAVSVTRMSSSSVDKPIMIYIVLTGLEEDNVYQFTIDSSNCLGTTHTGVMNFTTLPALPAGYPMNCINTTFLPLSITITWTGPALIEQNGAPVGYNLTCMNTNGVSVNGLSPTRSSTDTMFTITDVMPFTGYTCELSFINVVGEGPSTQCTFETAQSVDSPRNFTSIPDQYSILFSWIEPAITHGIIIRYNLTVTNLDESKSMSFIIKVNPDQRFIHHNVNGFGPYQNYTASVSASTIIGAGPVATTAGRTLPDIPSSPHLVVSPVVIDGLTVAYTVAVLNETTINITWSPPSHPNGEITGFIVRIATDAITSSNKSSPLSTLGSNNVSFVPGKASYFLIFGGLKAKVPYYVSVVAVNQVGEGNPATAIVFTKADSSVTVSPSNLQAMRIRDRIVLSWDPVTLEEAKGFFVYSITLTPDDGSTSSTLRQTNTRTISVAYDTTSVNITDTEPQLAYTVSISVLLLSDVGLIEGPEFNTSLAMSPTDVNNTDDGSVLLVAVIVSIALIMIFSVLVFISIVVLYRKKYNGVRVAPDVSNTSTTQNDEELYDFEMIDDDQYELINIYNDIVQQEQDTPIVGDSLANIAFPDSPAYVANPITASSVRLFLGEKNVTIASFSMIAAGLFHDTDIDGPGNAVGVVGSPDGQNDGLWCQSSLNQNMIGTWYYPNGTTVLGSGSPLFADNTATGQIGLLRIGGIGNVQGLYRCVIPNEEGINQALYVAAYGNGNFLKDDEIPIVDGLNPSFQLLSSVDADPPVFSLSFNVTNRSPTIVTCSVDNGNQFNVSDNDLIRTVTPVNNDVQVQVSVIFRMRVSGQYKCFVTTDRIKATPLVSTNMTMRNVTVTGSPSNLTYSRDSLLSVTLGWSPSAVISATPQYHVFVNNSNGIIIMSNNTTNTELSLSLYPDDKYNIRLVATGEDLPSEIITVTVSQVVSIDVQRPVMMLLSSSFSLSCTLTIAPKVNVTVIDMFWANSNLNHFNSTTDGDIVLDALEPTMISVNDSVVYTLTLNFSSLQPSQVGEYVCGALLNDGAATNIISVASNYSIVVQVPTPSVIVEYNATGHLVDGELAEGQFLDIMCIADISQYIDTSSLTITCTITTVERLVVTPMITFIKMNDTDMEMLSNLNRPYSITTDDTGSVTNYTLILDPVRFDDAGMYTCIAEFNVTGFNNTNDPSTATYDYQEANGNFILIFDIPPVIVTISKEHNDTLYAGTPFFIKCDIMLNPLVSIPVTVTNQWTRDGTNVPMGSSDATITEGLNMINSLHYNATLMFYPLDNADDSGMYTCNVEVNAPYSYKYLRNTSTNASTSIPVIATPVPVVQIVSMGIAEPGEEYMLNCTVTVVDGLIVSPVITWTKRSANNVISVPPVLMTVSNVMSSLYLNFSSLNTSDAGLYTCEASINVSQMSMVARNNESWNLRLKITIPFIYLHVSQSKESNLLAGSNLILTCDISVDPNVDTPFTVNVTWNMTDQQIMSNSNFGGEINSSSMLADTDRVNISSVMMRSGFNEYRSTLNFTTLSSIEDSGTYTCIVTIVPASAYEYVMTSDTNYTNIHFTVTDPIVGGLFASPNSFLGLETSCPDSDPYDNFTLTCTATKPTIVIPNLVIAWTHNGTIESGTVTTTGGNMTTTVTNTLSFDSSTASDSGTYRCTASITVPDSTDIVTTSEGITVTITSQSLPVPATNVTATPGTTTAAISFIIPNIAYTPEAYSVKYTGAILQTTQATSSIRMSSYDITAINQEFTIMLTGLEEDNTYTYTVDSTNCLGTTSTVEMSFRTLPALPVAPPMNCTNVTFLPYNVTLTWTAPPLMNQNGAPVGYNLTCMNTNGVSVNGLSPTRSSTNTMFTITDVMPFTGYTCELSFINVVGEGPSSTQCTFETAQSVPYNSPQNFTSIPDQTSVLFSWMEPTSTNGIIINYDLTVTNLDESKSMSFIIEVNPNQRFIDYNVDGFSPYQNYTASVSASTIIGAGPVATTAGRTLPDIPSSPHLVLSPVVINSLTVAYTVPVLNETTINITWSPPSHSNGEITEFIFGIATDAIDSPNNVSFVPGKASYSLIFEGLKERIPYYVSVVAVNQVGEGNPATAIVFTKADSSVTVSLSNVQAMRIGDTIVLSWDPVTLEEAKGFFVYSIKLTPDDDSTSSTLRQTNTRAISVAYDTTSVNITDTEPQLAYTVSISVLLLSDVGLIKGPAFHTSITMAPTNNSSTDNGSVPLLTVIVSTSLILIFFVVLVLMSITIVVLYRKNSKKFDISKDIELSVAPNPVYGLVTNTSTTQNNEDLYEKIDDYIYEPIDDRIVQQKEEDTPIVGDSGDNIISIAKCPVYDTITVP</sequence>
<organism evidence="5">
    <name type="scientific">Amphimedon queenslandica</name>
    <name type="common">Sponge</name>
    <dbReference type="NCBI Taxonomy" id="400682"/>
    <lineage>
        <taxon>Eukaryota</taxon>
        <taxon>Metazoa</taxon>
        <taxon>Porifera</taxon>
        <taxon>Demospongiae</taxon>
        <taxon>Heteroscleromorpha</taxon>
        <taxon>Haplosclerida</taxon>
        <taxon>Niphatidae</taxon>
        <taxon>Amphimedon</taxon>
    </lineage>
</organism>
<proteinExistence type="predicted"/>
<feature type="domain" description="Ig-like" evidence="3">
    <location>
        <begin position="1320"/>
        <end position="1447"/>
    </location>
</feature>
<evidence type="ECO:0000259" key="3">
    <source>
        <dbReference type="PROSITE" id="PS50835"/>
    </source>
</evidence>
<feature type="domain" description="Fibronectin type-III" evidence="4">
    <location>
        <begin position="2048"/>
        <end position="2147"/>
    </location>
</feature>
<protein>
    <submittedName>
        <fullName evidence="5">Uncharacterized protein</fullName>
    </submittedName>
</protein>
<feature type="domain" description="Fibronectin type-III" evidence="4">
    <location>
        <begin position="545"/>
        <end position="650"/>
    </location>
</feature>
<dbReference type="InterPro" id="IPR003599">
    <property type="entry name" value="Ig_sub"/>
</dbReference>
<dbReference type="EnsemblMetazoa" id="Aqu2.1.33706_001">
    <property type="protein sequence ID" value="Aqu2.1.33706_001"/>
    <property type="gene ID" value="Aqu2.1.33706"/>
</dbReference>
<evidence type="ECO:0000313" key="5">
    <source>
        <dbReference type="EnsemblMetazoa" id="Aqu2.1.33706_001"/>
    </source>
</evidence>
<feature type="transmembrane region" description="Helical" evidence="2">
    <location>
        <begin position="2477"/>
        <end position="2505"/>
    </location>
</feature>
<dbReference type="InterPro" id="IPR036116">
    <property type="entry name" value="FN3_sf"/>
</dbReference>
<dbReference type="InterPro" id="IPR013151">
    <property type="entry name" value="Immunoglobulin_dom"/>
</dbReference>
<feature type="domain" description="Ig-like" evidence="3">
    <location>
        <begin position="1464"/>
        <end position="1579"/>
    </location>
</feature>
<keyword evidence="2" id="KW-1133">Transmembrane helix</keyword>
<keyword evidence="2" id="KW-0812">Transmembrane</keyword>
<evidence type="ECO:0000256" key="1">
    <source>
        <dbReference type="ARBA" id="ARBA00022737"/>
    </source>
</evidence>
<dbReference type="PANTHER" id="PTHR46708">
    <property type="entry name" value="TENASCIN"/>
    <property type="match status" value="1"/>
</dbReference>
<reference evidence="5" key="1">
    <citation type="submission" date="2017-05" db="UniProtKB">
        <authorList>
            <consortium name="EnsemblMetazoa"/>
        </authorList>
    </citation>
    <scope>IDENTIFICATION</scope>
</reference>
<feature type="domain" description="Fibronectin type-III" evidence="4">
    <location>
        <begin position="1116"/>
        <end position="1201"/>
    </location>
</feature>
<name>A0A1X7V183_AMPQE</name>
<dbReference type="CDD" id="cd00063">
    <property type="entry name" value="FN3"/>
    <property type="match status" value="6"/>
</dbReference>
<dbReference type="PANTHER" id="PTHR46708:SF2">
    <property type="entry name" value="FIBRONECTIN TYPE-III DOMAIN-CONTAINING PROTEIN"/>
    <property type="match status" value="1"/>
</dbReference>
<accession>A0A1X7V183</accession>
<dbReference type="InterPro" id="IPR013783">
    <property type="entry name" value="Ig-like_fold"/>
</dbReference>
<feature type="transmembrane region" description="Helical" evidence="2">
    <location>
        <begin position="768"/>
        <end position="795"/>
    </location>
</feature>
<feature type="domain" description="Fibronectin type-III" evidence="4">
    <location>
        <begin position="2263"/>
        <end position="2357"/>
    </location>
</feature>
<dbReference type="InterPro" id="IPR003961">
    <property type="entry name" value="FN3_dom"/>
</dbReference>
<dbReference type="SUPFAM" id="SSF49265">
    <property type="entry name" value="Fibronectin type III"/>
    <property type="match status" value="6"/>
</dbReference>
<dbReference type="SMART" id="SM00409">
    <property type="entry name" value="IG"/>
    <property type="match status" value="5"/>
</dbReference>
<feature type="domain" description="Ig-like" evidence="3">
    <location>
        <begin position="1190"/>
        <end position="1308"/>
    </location>
</feature>
<feature type="domain" description="Ig-like" evidence="3">
    <location>
        <begin position="1586"/>
        <end position="1674"/>
    </location>
</feature>
<feature type="domain" description="Ig-like" evidence="3">
    <location>
        <begin position="1692"/>
        <end position="1800"/>
    </location>
</feature>
<feature type="domain" description="Ig-like" evidence="3">
    <location>
        <begin position="1836"/>
        <end position="1936"/>
    </location>
</feature>
<dbReference type="Gene3D" id="2.60.40.10">
    <property type="entry name" value="Immunoglobulins"/>
    <property type="match status" value="12"/>
</dbReference>
<feature type="domain" description="Fibronectin type-III" evidence="4">
    <location>
        <begin position="655"/>
        <end position="759"/>
    </location>
</feature>
<dbReference type="InParanoid" id="A0A1X7V183"/>
<dbReference type="InterPro" id="IPR050991">
    <property type="entry name" value="ECM_Regulatory_Proteins"/>
</dbReference>
<evidence type="ECO:0000256" key="2">
    <source>
        <dbReference type="SAM" id="Phobius"/>
    </source>
</evidence>
<dbReference type="Pfam" id="PF00041">
    <property type="entry name" value="fn3"/>
    <property type="match status" value="4"/>
</dbReference>
<dbReference type="InterPro" id="IPR003598">
    <property type="entry name" value="Ig_sub2"/>
</dbReference>
<keyword evidence="1" id="KW-0677">Repeat</keyword>
<dbReference type="SMART" id="SM00060">
    <property type="entry name" value="FN3"/>
    <property type="match status" value="11"/>
</dbReference>
<dbReference type="Pfam" id="PF00047">
    <property type="entry name" value="ig"/>
    <property type="match status" value="1"/>
</dbReference>
<dbReference type="InterPro" id="IPR007110">
    <property type="entry name" value="Ig-like_dom"/>
</dbReference>